<dbReference type="FunFam" id="3.30.160.60:FF:000193">
    <property type="entry name" value="Zinc finger protein 300"/>
    <property type="match status" value="2"/>
</dbReference>
<comment type="similarity">
    <text evidence="2">Belongs to the krueppel C2H2-type zinc-finger protein family.</text>
</comment>
<dbReference type="Pfam" id="PF00096">
    <property type="entry name" value="zf-C2H2"/>
    <property type="match status" value="5"/>
</dbReference>
<evidence type="ECO:0000256" key="6">
    <source>
        <dbReference type="ARBA" id="ARBA00022833"/>
    </source>
</evidence>
<feature type="domain" description="C2H2-type" evidence="11">
    <location>
        <begin position="206"/>
        <end position="228"/>
    </location>
</feature>
<keyword evidence="13" id="KW-1185">Reference proteome</keyword>
<dbReference type="GO" id="GO:0005634">
    <property type="term" value="C:nucleus"/>
    <property type="evidence" value="ECO:0007669"/>
    <property type="project" value="UniProtKB-SubCell"/>
</dbReference>
<dbReference type="PANTHER" id="PTHR24379:SF121">
    <property type="entry name" value="C2H2-TYPE DOMAIN-CONTAINING PROTEIN"/>
    <property type="match status" value="1"/>
</dbReference>
<dbReference type="Gene3D" id="3.30.160.60">
    <property type="entry name" value="Classic Zinc Finger"/>
    <property type="match status" value="9"/>
</dbReference>
<feature type="domain" description="C2H2-type" evidence="11">
    <location>
        <begin position="437"/>
        <end position="459"/>
    </location>
</feature>
<dbReference type="STRING" id="6832.A0A553NV15"/>
<evidence type="ECO:0000256" key="4">
    <source>
        <dbReference type="ARBA" id="ARBA00022737"/>
    </source>
</evidence>
<evidence type="ECO:0000313" key="12">
    <source>
        <dbReference type="EMBL" id="TRY69264.1"/>
    </source>
</evidence>
<keyword evidence="5 10" id="KW-0863">Zinc-finger</keyword>
<feature type="domain" description="C2H2-type" evidence="11">
    <location>
        <begin position="553"/>
        <end position="575"/>
    </location>
</feature>
<evidence type="ECO:0000256" key="1">
    <source>
        <dbReference type="ARBA" id="ARBA00004123"/>
    </source>
</evidence>
<feature type="domain" description="C2H2-type" evidence="11">
    <location>
        <begin position="356"/>
        <end position="383"/>
    </location>
</feature>
<accession>A0A553NV15</accession>
<proteinExistence type="inferred from homology"/>
<dbReference type="AlphaFoldDB" id="A0A553NV15"/>
<feature type="domain" description="C2H2-type" evidence="11">
    <location>
        <begin position="142"/>
        <end position="172"/>
    </location>
</feature>
<feature type="domain" description="C2H2-type" evidence="11">
    <location>
        <begin position="494"/>
        <end position="521"/>
    </location>
</feature>
<dbReference type="PROSITE" id="PS00028">
    <property type="entry name" value="ZINC_FINGER_C2H2_1"/>
    <property type="match status" value="13"/>
</dbReference>
<dbReference type="Pfam" id="PF13894">
    <property type="entry name" value="zf-C2H2_4"/>
    <property type="match status" value="1"/>
</dbReference>
<evidence type="ECO:0000256" key="3">
    <source>
        <dbReference type="ARBA" id="ARBA00022723"/>
    </source>
</evidence>
<keyword evidence="9" id="KW-0539">Nucleus</keyword>
<keyword evidence="4" id="KW-0677">Repeat</keyword>
<dbReference type="EMBL" id="VCGU01000010">
    <property type="protein sequence ID" value="TRY69264.1"/>
    <property type="molecule type" value="Genomic_DNA"/>
</dbReference>
<dbReference type="GO" id="GO:0008270">
    <property type="term" value="F:zinc ion binding"/>
    <property type="evidence" value="ECO:0007669"/>
    <property type="project" value="UniProtKB-KW"/>
</dbReference>
<dbReference type="SMART" id="SM00355">
    <property type="entry name" value="ZnF_C2H2"/>
    <property type="match status" value="14"/>
</dbReference>
<dbReference type="PROSITE" id="PS50157">
    <property type="entry name" value="ZINC_FINGER_C2H2_2"/>
    <property type="match status" value="12"/>
</dbReference>
<dbReference type="PANTHER" id="PTHR24379">
    <property type="entry name" value="KRAB AND ZINC FINGER DOMAIN-CONTAINING"/>
    <property type="match status" value="1"/>
</dbReference>
<evidence type="ECO:0000256" key="2">
    <source>
        <dbReference type="ARBA" id="ARBA00006991"/>
    </source>
</evidence>
<evidence type="ECO:0000256" key="9">
    <source>
        <dbReference type="ARBA" id="ARBA00023242"/>
    </source>
</evidence>
<dbReference type="FunFam" id="3.30.160.60:FF:000414">
    <property type="entry name" value="Zinc finger protein 398"/>
    <property type="match status" value="2"/>
</dbReference>
<keyword evidence="7" id="KW-0805">Transcription regulation</keyword>
<keyword evidence="3" id="KW-0479">Metal-binding</keyword>
<feature type="domain" description="C2H2-type" evidence="11">
    <location>
        <begin position="234"/>
        <end position="261"/>
    </location>
</feature>
<feature type="domain" description="C2H2-type" evidence="11">
    <location>
        <begin position="405"/>
        <end position="433"/>
    </location>
</feature>
<comment type="subcellular location">
    <subcellularLocation>
        <location evidence="1">Nucleus</location>
    </subcellularLocation>
</comment>
<evidence type="ECO:0000256" key="10">
    <source>
        <dbReference type="PROSITE-ProRule" id="PRU00042"/>
    </source>
</evidence>
<evidence type="ECO:0000256" key="8">
    <source>
        <dbReference type="ARBA" id="ARBA00023163"/>
    </source>
</evidence>
<evidence type="ECO:0000313" key="13">
    <source>
        <dbReference type="Proteomes" id="UP000318571"/>
    </source>
</evidence>
<feature type="domain" description="C2H2-type" evidence="11">
    <location>
        <begin position="58"/>
        <end position="86"/>
    </location>
</feature>
<comment type="caution">
    <text evidence="12">The sequence shown here is derived from an EMBL/GenBank/DDBJ whole genome shotgun (WGS) entry which is preliminary data.</text>
</comment>
<gene>
    <name evidence="12" type="ORF">TCAL_13341</name>
</gene>
<feature type="domain" description="C2H2-type" evidence="11">
    <location>
        <begin position="178"/>
        <end position="205"/>
    </location>
</feature>
<dbReference type="SUPFAM" id="SSF57667">
    <property type="entry name" value="beta-beta-alpha zinc fingers"/>
    <property type="match status" value="6"/>
</dbReference>
<keyword evidence="8" id="KW-0804">Transcription</keyword>
<sequence length="588" mass="67447">MSGNPYGCHICQTVLLTKVDLDKHLRLHARTPVSFKKSGGVRRKPGHPGVRNTGNREFKCKICKDYFLEEATLQHHLKLVHNKKVGELYHCQRCPAVLYHRDDYNVHMRLHSIPVANLESRPESKFVPPKPKKDQLPAKGPYVCTYCGKVLNFRSSLVIHERTQHGHDGDGEDLERPYVCETCGKGFTSKANMELHSRIHNRSQPFHCDSCHEGFLTRKELMAHARSHDKVMSFKCQYCGKTFAHKIPMLRHERTHTGGKMDVFECGSCDKRYTTKHALLYHMEKHAHNCGMKNPWHISEGISPKTHPATLLFNIIALPQTSTKRKQLFIYLPLELILGKDGLSLASSRPTMSETFECAHCRTTLLTELDLRNHERLHQRHPPTTPPSQLWQASPKIVKVNQTSIRCQMCTDRFPTPKELQRHCRQEHPEHERSDIFSCHFCPAVLFHQSDLATHERLHQVPIDQFSTAPPADQVSKFVAPKTHKKRSTEKGPFICAYCGKMLTTRSSFVIHERTHTGEIPERPFVCETCGKGFTSKCNMLLHSRIHSQETPLTCQTCELTFRTKRELVVHGRSHKAGLQMPVLPRDL</sequence>
<reference evidence="12 13" key="1">
    <citation type="journal article" date="2018" name="Nat. Ecol. Evol.">
        <title>Genomic signatures of mitonuclear coevolution across populations of Tigriopus californicus.</title>
        <authorList>
            <person name="Barreto F.S."/>
            <person name="Watson E.T."/>
            <person name="Lima T.G."/>
            <person name="Willett C.S."/>
            <person name="Edmands S."/>
            <person name="Li W."/>
            <person name="Burton R.S."/>
        </authorList>
    </citation>
    <scope>NUCLEOTIDE SEQUENCE [LARGE SCALE GENOMIC DNA]</scope>
    <source>
        <strain evidence="12 13">San Diego</strain>
    </source>
</reference>
<dbReference type="InterPro" id="IPR036236">
    <property type="entry name" value="Znf_C2H2_sf"/>
</dbReference>
<evidence type="ECO:0000256" key="7">
    <source>
        <dbReference type="ARBA" id="ARBA00023015"/>
    </source>
</evidence>
<organism evidence="12 13">
    <name type="scientific">Tigriopus californicus</name>
    <name type="common">Marine copepod</name>
    <dbReference type="NCBI Taxonomy" id="6832"/>
    <lineage>
        <taxon>Eukaryota</taxon>
        <taxon>Metazoa</taxon>
        <taxon>Ecdysozoa</taxon>
        <taxon>Arthropoda</taxon>
        <taxon>Crustacea</taxon>
        <taxon>Multicrustacea</taxon>
        <taxon>Hexanauplia</taxon>
        <taxon>Copepoda</taxon>
        <taxon>Harpacticoida</taxon>
        <taxon>Harpacticidae</taxon>
        <taxon>Tigriopus</taxon>
    </lineage>
</organism>
<dbReference type="InterPro" id="IPR013087">
    <property type="entry name" value="Znf_C2H2_type"/>
</dbReference>
<keyword evidence="6" id="KW-0862">Zinc</keyword>
<evidence type="ECO:0000259" key="11">
    <source>
        <dbReference type="PROSITE" id="PS50157"/>
    </source>
</evidence>
<name>A0A553NV15_TIGCA</name>
<evidence type="ECO:0000256" key="5">
    <source>
        <dbReference type="ARBA" id="ARBA00022771"/>
    </source>
</evidence>
<feature type="domain" description="C2H2-type" evidence="11">
    <location>
        <begin position="264"/>
        <end position="287"/>
    </location>
</feature>
<dbReference type="Proteomes" id="UP000318571">
    <property type="component" value="Chromosome 1"/>
</dbReference>
<feature type="domain" description="C2H2-type" evidence="11">
    <location>
        <begin position="525"/>
        <end position="552"/>
    </location>
</feature>
<protein>
    <recommendedName>
        <fullName evidence="11">C2H2-type domain-containing protein</fullName>
    </recommendedName>
</protein>